<gene>
    <name evidence="1" type="ORF">ELH98_33830</name>
</gene>
<organism evidence="1 2">
    <name type="scientific">Rhizobium ruizarguesonis</name>
    <dbReference type="NCBI Taxonomy" id="2081791"/>
    <lineage>
        <taxon>Bacteria</taxon>
        <taxon>Pseudomonadati</taxon>
        <taxon>Pseudomonadota</taxon>
        <taxon>Alphaproteobacteria</taxon>
        <taxon>Hyphomicrobiales</taxon>
        <taxon>Rhizobiaceae</taxon>
        <taxon>Rhizobium/Agrobacterium group</taxon>
        <taxon>Rhizobium</taxon>
    </lineage>
</organism>
<dbReference type="Proteomes" id="UP000291659">
    <property type="component" value="Unassembled WGS sequence"/>
</dbReference>
<comment type="caution">
    <text evidence="1">The sequence shown here is derived from an EMBL/GenBank/DDBJ whole genome shotgun (WGS) entry which is preliminary data.</text>
</comment>
<proteinExistence type="predicted"/>
<protein>
    <submittedName>
        <fullName evidence="1">Uncharacterized protein</fullName>
    </submittedName>
</protein>
<dbReference type="RefSeq" id="WP_130657724.1">
    <property type="nucleotide sequence ID" value="NZ_SINW01000004.1"/>
</dbReference>
<keyword evidence="2" id="KW-1185">Reference proteome</keyword>
<evidence type="ECO:0000313" key="1">
    <source>
        <dbReference type="EMBL" id="TAX65685.1"/>
    </source>
</evidence>
<name>A0ABY1WZA0_9HYPH</name>
<reference evidence="1 2" key="1">
    <citation type="submission" date="2019-02" db="EMBL/GenBank/DDBJ databases">
        <title>The genomic architecture of introgression among sibling species of bacteria.</title>
        <authorList>
            <person name="Cavassim M.I.A."/>
            <person name="Moeskjaer S."/>
            <person name="Moslemi C."/>
            <person name="Fields B."/>
            <person name="Bachmann A."/>
            <person name="Vilhjalmsson B."/>
            <person name="Schierup M.H."/>
            <person name="Young J.P.W."/>
            <person name="Andersen S.U."/>
        </authorList>
    </citation>
    <scope>NUCLEOTIDE SEQUENCE [LARGE SCALE GENOMIC DNA]</scope>
    <source>
        <strain evidence="1 2">SM141A</strain>
    </source>
</reference>
<evidence type="ECO:0000313" key="2">
    <source>
        <dbReference type="Proteomes" id="UP000291659"/>
    </source>
</evidence>
<dbReference type="EMBL" id="SIOX01000010">
    <property type="protein sequence ID" value="TAX65685.1"/>
    <property type="molecule type" value="Genomic_DNA"/>
</dbReference>
<sequence length="69" mass="7396">MKYATMKKACQAQLAIICAAVVINPTLLSIFLSVNSTAAVILHHFARERMQVYNFPAAALFTAGIAGRG</sequence>
<accession>A0ABY1WZA0</accession>